<name>A0A1T2XNT5_9BACL</name>
<feature type="domain" description="SLH" evidence="3">
    <location>
        <begin position="1496"/>
        <end position="1559"/>
    </location>
</feature>
<keyword evidence="1" id="KW-0732">Signal</keyword>
<dbReference type="Gene3D" id="2.130.10.10">
    <property type="entry name" value="YVTN repeat-like/Quinoprotein amine dehydrogenase"/>
    <property type="match status" value="1"/>
</dbReference>
<dbReference type="SUPFAM" id="SSF55816">
    <property type="entry name" value="5'-nucleotidase (syn. UDP-sugar hydrolase), C-terminal domain"/>
    <property type="match status" value="1"/>
</dbReference>
<dbReference type="Pfam" id="PF00395">
    <property type="entry name" value="SLH"/>
    <property type="match status" value="3"/>
</dbReference>
<dbReference type="InterPro" id="IPR003343">
    <property type="entry name" value="Big_2"/>
</dbReference>
<reference evidence="4 5" key="1">
    <citation type="submission" date="2017-01" db="EMBL/GenBank/DDBJ databases">
        <title>Genome analysis of Paenibacillus selenitrireducens ES3-24.</title>
        <authorList>
            <person name="Xu D."/>
            <person name="Yao R."/>
            <person name="Zheng S."/>
        </authorList>
    </citation>
    <scope>NUCLEOTIDE SEQUENCE [LARGE SCALE GENOMIC DNA]</scope>
    <source>
        <strain evidence="4 5">ES3-24</strain>
    </source>
</reference>
<dbReference type="GO" id="GO:0016788">
    <property type="term" value="F:hydrolase activity, acting on ester bonds"/>
    <property type="evidence" value="ECO:0007669"/>
    <property type="project" value="InterPro"/>
</dbReference>
<dbReference type="Pfam" id="PF02368">
    <property type="entry name" value="Big_2"/>
    <property type="match status" value="1"/>
</dbReference>
<dbReference type="PROSITE" id="PS51272">
    <property type="entry name" value="SLH"/>
    <property type="match status" value="3"/>
</dbReference>
<protein>
    <submittedName>
        <fullName evidence="4">Multifunctional 2',3'-cyclic-nucleotide 2'-phosphodiesterase/5'-nucleotidase/3'-nucleotidase</fullName>
    </submittedName>
</protein>
<evidence type="ECO:0000256" key="1">
    <source>
        <dbReference type="ARBA" id="ARBA00022729"/>
    </source>
</evidence>
<dbReference type="InterPro" id="IPR006179">
    <property type="entry name" value="5_nucleotidase/apyrase"/>
</dbReference>
<dbReference type="PANTHER" id="PTHR11575:SF24">
    <property type="entry name" value="5'-NUCLEOTIDASE"/>
    <property type="match status" value="1"/>
</dbReference>
<dbReference type="GO" id="GO:0000166">
    <property type="term" value="F:nucleotide binding"/>
    <property type="evidence" value="ECO:0007669"/>
    <property type="project" value="InterPro"/>
</dbReference>
<dbReference type="InterPro" id="IPR001119">
    <property type="entry name" value="SLH_dom"/>
</dbReference>
<dbReference type="Gene3D" id="3.60.21.10">
    <property type="match status" value="1"/>
</dbReference>
<dbReference type="PANTHER" id="PTHR11575">
    <property type="entry name" value="5'-NUCLEOTIDASE-RELATED"/>
    <property type="match status" value="1"/>
</dbReference>
<dbReference type="Pfam" id="PF02872">
    <property type="entry name" value="5_nucleotid_C"/>
    <property type="match status" value="1"/>
</dbReference>
<dbReference type="InterPro" id="IPR015943">
    <property type="entry name" value="WD40/YVTN_repeat-like_dom_sf"/>
</dbReference>
<dbReference type="GO" id="GO:0009166">
    <property type="term" value="P:nucleotide catabolic process"/>
    <property type="evidence" value="ECO:0007669"/>
    <property type="project" value="InterPro"/>
</dbReference>
<dbReference type="Gene3D" id="2.60.40.1080">
    <property type="match status" value="1"/>
</dbReference>
<feature type="domain" description="SLH" evidence="3">
    <location>
        <begin position="1560"/>
        <end position="1619"/>
    </location>
</feature>
<dbReference type="Gene3D" id="2.60.40.10">
    <property type="entry name" value="Immunoglobulins"/>
    <property type="match status" value="1"/>
</dbReference>
<dbReference type="Pfam" id="PF00149">
    <property type="entry name" value="Metallophos"/>
    <property type="match status" value="1"/>
</dbReference>
<dbReference type="Proteomes" id="UP000190188">
    <property type="component" value="Unassembled WGS sequence"/>
</dbReference>
<dbReference type="Pfam" id="PF22494">
    <property type="entry name" value="choice_anch_I"/>
    <property type="match status" value="1"/>
</dbReference>
<dbReference type="Gene3D" id="3.90.780.10">
    <property type="entry name" value="5'-Nucleotidase, C-terminal domain"/>
    <property type="match status" value="1"/>
</dbReference>
<dbReference type="STRING" id="1324314.BVG16_02570"/>
<evidence type="ECO:0000256" key="2">
    <source>
        <dbReference type="SAM" id="MobiDB-lite"/>
    </source>
</evidence>
<dbReference type="InterPro" id="IPR008964">
    <property type="entry name" value="Invasin/intimin_cell_adhesion"/>
</dbReference>
<evidence type="ECO:0000313" key="5">
    <source>
        <dbReference type="Proteomes" id="UP000190188"/>
    </source>
</evidence>
<dbReference type="SUPFAM" id="SSF56300">
    <property type="entry name" value="Metallo-dependent phosphatases"/>
    <property type="match status" value="1"/>
</dbReference>
<dbReference type="InterPro" id="IPR013783">
    <property type="entry name" value="Ig-like_fold"/>
</dbReference>
<feature type="compositionally biased region" description="Gly residues" evidence="2">
    <location>
        <begin position="1239"/>
        <end position="1258"/>
    </location>
</feature>
<feature type="region of interest" description="Disordered" evidence="2">
    <location>
        <begin position="1235"/>
        <end position="1270"/>
    </location>
</feature>
<dbReference type="InterPro" id="IPR006146">
    <property type="entry name" value="5'-Nucleotdase_CS"/>
</dbReference>
<dbReference type="InterPro" id="IPR055188">
    <property type="entry name" value="Choice_anch_I"/>
</dbReference>
<dbReference type="NCBIfam" id="NF038117">
    <property type="entry name" value="choice_anch_I"/>
    <property type="match status" value="1"/>
</dbReference>
<sequence>MAMELTLGSLFSSGMAFASEGERLAPGISVEQTIQEKTLAAEEFGISTLTLPNATAGSDYSVTMEVYGGQAPYTYSAVGLPIGLEMNSATGEIAGIPLEGADVPYPVELIVRDAADPMHTANAHVKLKVDKAPAAKREDKLEVEMIAHYTVGASNKDGGVAEIVKYNKDNGKFYLVNGATKPASLDIVTLHTSGELQRDKQIQVEALVNGSDFTYGDLTSVDINTATNRIAAAVQEADPTKAGKIVVLDYEGNLLHTYEAGIQPDMIKFTSDGRYMMTADEGEPRTPDAPDPEGSVTIVDTLTNEVTHLKFNQPELIDDLVHLRGKSDAAGQITAPGSKADAVYDLEPEFISLSKDEKTAYVAMQENNAIAVIDIPSKSVIGVHGLGYKDFSKPGNELDLLKDNSIHLEQVPFYGMYMPDGIATYEVNGQTYLLSANEGDATAWPGRTNESKIKDMKGKLNPDSEAAKFLADKGTKYDKVEVASDMGPDGLYMYGARSFSIWNADQMSLVYDSGSDFEEITAERLPDYFNSSNDKVELDSRSAKKGPEPEYVAVGKVGEKTLAFVGLERIGGVMTYDVTNPMQPQFMNYTNTRNFQAGISSDSGPEGLEFISAADSPTGRPLLLVANEVSGTVSVLEMKVSKVTLDHSSLELEAGAENVHVQAVVEPAVGSGTSVKWSSSNEQVAGVDQAGWITPRTAGEAIITATSEDGYGLAQVKVTVTDDGAGEKPWKLTVMHTNDTHAHLGDVARRVSLVNQVRSEGGNQLLLDAGDVFSGDLYFTKWLGLADLAFMNMMGYDAMTFGNHEFDQGTKVLADFVSKAHFPLISSNVDVSKDRHLFPLMKDATTIRTQDPKSTEQAGIYPYVTLDVNGQKVGVFGLTTEDTAETSSPGKDVTFHNAVASAKETVKAMENEGLKIIIGVTHIGYARDKELAQAVEGIDLIVGGHTHTTLNAPEIVVDREHNTPTVIVQANEWGKFLGRVDLAFDSNGVVLTEQVNGRLVPVDAKVEEDPQAKALLDPYKQELQEMMNEVVGVSSIVLDGERKNVRSKETNLGNLIAEGMLAKAKELKQADIALMNGGGIRASIDQGEITMGELRTVMPFGNTLFVLDVTGKQLKEGLENGISGAKLADLPGKFPQVAGMTFKWDPNQPAGERVYDIQIKKGSSYVPLDLEATYRMATNSFVAKGGDGYRSFAEAIEQGHYNEDLGYPDYEIFIQHVARLGGTVSPMVDGRIKEQAKGQTGGDNGSGSGSGSGGGPGSSSGTTPTGSNGTSSALAHIITIDQLQLASLKNEAGEVIHQVTMKDEVLKKAINALSAKQQEVIIQAAQLEGHVEVILPAAILGLAADKNKDALLVVETNLASYRLPIDALPLAKLKQDGGLEKAKIVLSIKKAQQQVLDKLKSETDAWGAKLVGGVATAFTLSIAQDKNIQEIKDFDRRYVSRILPLPSEASSSAVTAVKVDEATGKFIFVPAVRTTLNGKPAWMLKHTGNGVFAMIQYTASFADLKGHWAKAEVESLASKWLVKGKSATNFAPNEAITRGEYTALLVRALGLAPSNEATKYVDVSARHTFAGEIAAAERLGMLDAAKETQFRPEASVTRAEIAVMTAQAIQAASQDATAKASLQSFKDASAVPTWAVDAMSQLVELHIVQGNQNGELVPNEAVTRAQAVLVMSRMLKELKFID</sequence>
<dbReference type="EMBL" id="MSZX01000001">
    <property type="protein sequence ID" value="OPA81537.1"/>
    <property type="molecule type" value="Genomic_DNA"/>
</dbReference>
<evidence type="ECO:0000313" key="4">
    <source>
        <dbReference type="EMBL" id="OPA81537.1"/>
    </source>
</evidence>
<dbReference type="SUPFAM" id="SSF75011">
    <property type="entry name" value="3-carboxy-cis,cis-mucoante lactonizing enzyme"/>
    <property type="match status" value="1"/>
</dbReference>
<dbReference type="SMART" id="SM00635">
    <property type="entry name" value="BID_2"/>
    <property type="match status" value="1"/>
</dbReference>
<dbReference type="GO" id="GO:0046872">
    <property type="term" value="F:metal ion binding"/>
    <property type="evidence" value="ECO:0007669"/>
    <property type="project" value="InterPro"/>
</dbReference>
<organism evidence="4 5">
    <name type="scientific">Paenibacillus selenitireducens</name>
    <dbReference type="NCBI Taxonomy" id="1324314"/>
    <lineage>
        <taxon>Bacteria</taxon>
        <taxon>Bacillati</taxon>
        <taxon>Bacillota</taxon>
        <taxon>Bacilli</taxon>
        <taxon>Bacillales</taxon>
        <taxon>Paenibacillaceae</taxon>
        <taxon>Paenibacillus</taxon>
    </lineage>
</organism>
<dbReference type="PRINTS" id="PR01607">
    <property type="entry name" value="APYRASEFAMLY"/>
</dbReference>
<dbReference type="InterPro" id="IPR004843">
    <property type="entry name" value="Calcineurin-like_PHP"/>
</dbReference>
<dbReference type="InterPro" id="IPR029052">
    <property type="entry name" value="Metallo-depent_PP-like"/>
</dbReference>
<gene>
    <name evidence="4" type="ORF">BVG16_02570</name>
</gene>
<accession>A0A1T2XNT5</accession>
<proteinExistence type="predicted"/>
<feature type="compositionally biased region" description="Low complexity" evidence="2">
    <location>
        <begin position="1259"/>
        <end position="1270"/>
    </location>
</feature>
<dbReference type="InterPro" id="IPR008334">
    <property type="entry name" value="5'-Nucleotdase_C"/>
</dbReference>
<evidence type="ECO:0000259" key="3">
    <source>
        <dbReference type="PROSITE" id="PS51272"/>
    </source>
</evidence>
<dbReference type="OrthoDB" id="9801679at2"/>
<dbReference type="SUPFAM" id="SSF49373">
    <property type="entry name" value="Invasin/intimin cell-adhesion fragments"/>
    <property type="match status" value="1"/>
</dbReference>
<keyword evidence="5" id="KW-1185">Reference proteome</keyword>
<dbReference type="PROSITE" id="PS00785">
    <property type="entry name" value="5_NUCLEOTIDASE_1"/>
    <property type="match status" value="1"/>
</dbReference>
<dbReference type="InterPro" id="IPR036907">
    <property type="entry name" value="5'-Nucleotdase_C_sf"/>
</dbReference>
<feature type="domain" description="SLH" evidence="3">
    <location>
        <begin position="1622"/>
        <end position="1682"/>
    </location>
</feature>
<comment type="caution">
    <text evidence="4">The sequence shown here is derived from an EMBL/GenBank/DDBJ whole genome shotgun (WGS) entry which is preliminary data.</text>
</comment>
<dbReference type="Pfam" id="PF05345">
    <property type="entry name" value="He_PIG"/>
    <property type="match status" value="1"/>
</dbReference>